<evidence type="ECO:0008006" key="8">
    <source>
        <dbReference type="Google" id="ProtNLM"/>
    </source>
</evidence>
<proteinExistence type="predicted"/>
<dbReference type="AlphaFoldDB" id="E2C470"/>
<evidence type="ECO:0000256" key="3">
    <source>
        <dbReference type="ARBA" id="ARBA00022771"/>
    </source>
</evidence>
<dbReference type="GO" id="GO:0005634">
    <property type="term" value="C:nucleus"/>
    <property type="evidence" value="ECO:0007669"/>
    <property type="project" value="UniProtKB-SubCell"/>
</dbReference>
<comment type="subcellular location">
    <subcellularLocation>
        <location evidence="1">Nucleus</location>
    </subcellularLocation>
</comment>
<sequence length="144" mass="16427">NMMEDKYYILSERMKSKITKMESICLTCDCWTEKHTTTTYLGITVHFLINTTMESAMLGVTQLSESHTSVHLAEQIINFCEEWSINIRNVNMVVTDNAENIKQAVKTVFGTEKSIPCFDHTLNLIPKAALTKKIIYDNEIANSN</sequence>
<reference evidence="6 7" key="1">
    <citation type="journal article" date="2010" name="Science">
        <title>Genomic comparison of the ants Camponotus floridanus and Harpegnathos saltator.</title>
        <authorList>
            <person name="Bonasio R."/>
            <person name="Zhang G."/>
            <person name="Ye C."/>
            <person name="Mutti N.S."/>
            <person name="Fang X."/>
            <person name="Qin N."/>
            <person name="Donahue G."/>
            <person name="Yang P."/>
            <person name="Li Q."/>
            <person name="Li C."/>
            <person name="Zhang P."/>
            <person name="Huang Z."/>
            <person name="Berger S.L."/>
            <person name="Reinberg D."/>
            <person name="Wang J."/>
            <person name="Liebig J."/>
        </authorList>
    </citation>
    <scope>NUCLEOTIDE SEQUENCE [LARGE SCALE GENOMIC DNA]</scope>
    <source>
        <strain evidence="6 7">R22 G/1</strain>
    </source>
</reference>
<dbReference type="PANTHER" id="PTHR46481:SF10">
    <property type="entry name" value="ZINC FINGER BED DOMAIN-CONTAINING PROTEIN 39"/>
    <property type="match status" value="1"/>
</dbReference>
<dbReference type="SUPFAM" id="SSF53098">
    <property type="entry name" value="Ribonuclease H-like"/>
    <property type="match status" value="1"/>
</dbReference>
<evidence type="ECO:0000256" key="2">
    <source>
        <dbReference type="ARBA" id="ARBA00022723"/>
    </source>
</evidence>
<dbReference type="InterPro" id="IPR012337">
    <property type="entry name" value="RNaseH-like_sf"/>
</dbReference>
<evidence type="ECO:0000256" key="1">
    <source>
        <dbReference type="ARBA" id="ARBA00004123"/>
    </source>
</evidence>
<gene>
    <name evidence="6" type="ORF">EAI_12881</name>
</gene>
<dbReference type="PANTHER" id="PTHR46481">
    <property type="entry name" value="ZINC FINGER BED DOMAIN-CONTAINING PROTEIN 4"/>
    <property type="match status" value="1"/>
</dbReference>
<feature type="non-terminal residue" evidence="6">
    <location>
        <position position="144"/>
    </location>
</feature>
<dbReference type="InterPro" id="IPR052035">
    <property type="entry name" value="ZnF_BED_domain_contain"/>
</dbReference>
<dbReference type="OMA" id="MESICLT"/>
<evidence type="ECO:0000313" key="6">
    <source>
        <dbReference type="EMBL" id="EFN77260.1"/>
    </source>
</evidence>
<organism evidence="7">
    <name type="scientific">Harpegnathos saltator</name>
    <name type="common">Jerdon's jumping ant</name>
    <dbReference type="NCBI Taxonomy" id="610380"/>
    <lineage>
        <taxon>Eukaryota</taxon>
        <taxon>Metazoa</taxon>
        <taxon>Ecdysozoa</taxon>
        <taxon>Arthropoda</taxon>
        <taxon>Hexapoda</taxon>
        <taxon>Insecta</taxon>
        <taxon>Pterygota</taxon>
        <taxon>Neoptera</taxon>
        <taxon>Endopterygota</taxon>
        <taxon>Hymenoptera</taxon>
        <taxon>Apocrita</taxon>
        <taxon>Aculeata</taxon>
        <taxon>Formicoidea</taxon>
        <taxon>Formicidae</taxon>
        <taxon>Ponerinae</taxon>
        <taxon>Ponerini</taxon>
        <taxon>Harpegnathos</taxon>
    </lineage>
</organism>
<keyword evidence="3" id="KW-0863">Zinc-finger</keyword>
<feature type="non-terminal residue" evidence="6">
    <location>
        <position position="1"/>
    </location>
</feature>
<name>E2C470_HARSA</name>
<keyword evidence="4" id="KW-0862">Zinc</keyword>
<dbReference type="EMBL" id="GL452419">
    <property type="protein sequence ID" value="EFN77260.1"/>
    <property type="molecule type" value="Genomic_DNA"/>
</dbReference>
<evidence type="ECO:0000313" key="7">
    <source>
        <dbReference type="Proteomes" id="UP000008237"/>
    </source>
</evidence>
<accession>E2C470</accession>
<keyword evidence="5" id="KW-0539">Nucleus</keyword>
<keyword evidence="2" id="KW-0479">Metal-binding</keyword>
<evidence type="ECO:0000256" key="5">
    <source>
        <dbReference type="ARBA" id="ARBA00023242"/>
    </source>
</evidence>
<dbReference type="OrthoDB" id="7699906at2759"/>
<keyword evidence="7" id="KW-1185">Reference proteome</keyword>
<dbReference type="InParanoid" id="E2C470"/>
<evidence type="ECO:0000256" key="4">
    <source>
        <dbReference type="ARBA" id="ARBA00022833"/>
    </source>
</evidence>
<dbReference type="GO" id="GO:0008270">
    <property type="term" value="F:zinc ion binding"/>
    <property type="evidence" value="ECO:0007669"/>
    <property type="project" value="UniProtKB-KW"/>
</dbReference>
<protein>
    <recommendedName>
        <fullName evidence="8">Zinc finger BED domain-containing protein 1</fullName>
    </recommendedName>
</protein>
<dbReference type="Proteomes" id="UP000008237">
    <property type="component" value="Unassembled WGS sequence"/>
</dbReference>